<proteinExistence type="predicted"/>
<keyword evidence="4" id="KW-1185">Reference proteome</keyword>
<reference evidence="3" key="1">
    <citation type="submission" date="2023-08" db="EMBL/GenBank/DDBJ databases">
        <title>A de novo genome assembly of Solanum verrucosum Schlechtendal, a Mexican diploid species geographically isolated from the other diploid A-genome species in potato relatives.</title>
        <authorList>
            <person name="Hosaka K."/>
        </authorList>
    </citation>
    <scope>NUCLEOTIDE SEQUENCE</scope>
    <source>
        <tissue evidence="3">Young leaves</tissue>
    </source>
</reference>
<dbReference type="Pfam" id="PF01466">
    <property type="entry name" value="Skp1"/>
    <property type="match status" value="1"/>
</dbReference>
<dbReference type="InterPro" id="IPR036296">
    <property type="entry name" value="SKP1-like_dim_sf"/>
</dbReference>
<evidence type="ECO:0000313" key="3">
    <source>
        <dbReference type="EMBL" id="WMV10251.1"/>
    </source>
</evidence>
<evidence type="ECO:0000259" key="2">
    <source>
        <dbReference type="Pfam" id="PF01466"/>
    </source>
</evidence>
<dbReference type="SUPFAM" id="SSF81382">
    <property type="entry name" value="Skp1 dimerisation domain-like"/>
    <property type="match status" value="1"/>
</dbReference>
<evidence type="ECO:0000313" key="4">
    <source>
        <dbReference type="Proteomes" id="UP001234989"/>
    </source>
</evidence>
<dbReference type="EMBL" id="CP133612">
    <property type="protein sequence ID" value="WMV10251.1"/>
    <property type="molecule type" value="Genomic_DNA"/>
</dbReference>
<name>A0AAF0T9I3_SOLVR</name>
<dbReference type="AlphaFoldDB" id="A0AAF0T9I3"/>
<evidence type="ECO:0000256" key="1">
    <source>
        <dbReference type="ARBA" id="ARBA00004906"/>
    </source>
</evidence>
<comment type="pathway">
    <text evidence="1">Protein modification; protein ubiquitination.</text>
</comment>
<dbReference type="InterPro" id="IPR011333">
    <property type="entry name" value="SKP1/BTB/POZ_sf"/>
</dbReference>
<dbReference type="GO" id="GO:0006511">
    <property type="term" value="P:ubiquitin-dependent protein catabolic process"/>
    <property type="evidence" value="ECO:0007669"/>
    <property type="project" value="InterPro"/>
</dbReference>
<dbReference type="Proteomes" id="UP001234989">
    <property type="component" value="Chromosome 1"/>
</dbReference>
<sequence>MTRVIEYWKKHSEKGVRRLRSNNLDDNLLRDVMIQEVVDRIKGKTTEEMHEEFGIKND</sequence>
<organism evidence="3 4">
    <name type="scientific">Solanum verrucosum</name>
    <dbReference type="NCBI Taxonomy" id="315347"/>
    <lineage>
        <taxon>Eukaryota</taxon>
        <taxon>Viridiplantae</taxon>
        <taxon>Streptophyta</taxon>
        <taxon>Embryophyta</taxon>
        <taxon>Tracheophyta</taxon>
        <taxon>Spermatophyta</taxon>
        <taxon>Magnoliopsida</taxon>
        <taxon>eudicotyledons</taxon>
        <taxon>Gunneridae</taxon>
        <taxon>Pentapetalae</taxon>
        <taxon>asterids</taxon>
        <taxon>lamiids</taxon>
        <taxon>Solanales</taxon>
        <taxon>Solanaceae</taxon>
        <taxon>Solanoideae</taxon>
        <taxon>Solaneae</taxon>
        <taxon>Solanum</taxon>
    </lineage>
</organism>
<feature type="domain" description="SKP1 component dimerisation" evidence="2">
    <location>
        <begin position="29"/>
        <end position="58"/>
    </location>
</feature>
<gene>
    <name evidence="3" type="ORF">MTR67_003636</name>
</gene>
<accession>A0AAF0T9I3</accession>
<dbReference type="InterPro" id="IPR016072">
    <property type="entry name" value="Skp1_comp_dimer"/>
</dbReference>
<protein>
    <recommendedName>
        <fullName evidence="2">SKP1 component dimerisation domain-containing protein</fullName>
    </recommendedName>
</protein>
<dbReference type="Gene3D" id="3.30.710.10">
    <property type="entry name" value="Potassium Channel Kv1.1, Chain A"/>
    <property type="match status" value="1"/>
</dbReference>